<name>A0AAU9TBV6_THLAR</name>
<feature type="domain" description="Transposase MuDR plant" evidence="1">
    <location>
        <begin position="158"/>
        <end position="215"/>
    </location>
</feature>
<proteinExistence type="predicted"/>
<dbReference type="Pfam" id="PF03108">
    <property type="entry name" value="DBD_Tnp_Mut"/>
    <property type="match status" value="1"/>
</dbReference>
<dbReference type="EMBL" id="OU466863">
    <property type="protein sequence ID" value="CAH2080062.1"/>
    <property type="molecule type" value="Genomic_DNA"/>
</dbReference>
<evidence type="ECO:0000313" key="3">
    <source>
        <dbReference type="Proteomes" id="UP000836841"/>
    </source>
</evidence>
<keyword evidence="3" id="KW-1185">Reference proteome</keyword>
<protein>
    <recommendedName>
        <fullName evidence="1">Transposase MuDR plant domain-containing protein</fullName>
    </recommendedName>
</protein>
<gene>
    <name evidence="2" type="ORF">TAV2_LOCUS25496</name>
</gene>
<dbReference type="Proteomes" id="UP000836841">
    <property type="component" value="Chromosome 7"/>
</dbReference>
<accession>A0AAU9TBV6</accession>
<dbReference type="AlphaFoldDB" id="A0AAU9TBV6"/>
<evidence type="ECO:0000259" key="1">
    <source>
        <dbReference type="Pfam" id="PF03108"/>
    </source>
</evidence>
<dbReference type="InterPro" id="IPR004332">
    <property type="entry name" value="Transposase_MuDR"/>
</dbReference>
<evidence type="ECO:0000313" key="2">
    <source>
        <dbReference type="EMBL" id="CAH2080062.1"/>
    </source>
</evidence>
<sequence length="221" mass="24946">MGFEVDISKRGSMSLVDEDITFKDLIQLVKEDLGMVDVGEITLTYRVSLTTGSVENGVGNHFGYQNFANNIQSNTANKQTQQAIGSNNHSTTTYNQTEPELYRPVESNISVTEANEDTCSTAEKGNYFSDLLPAVNVHPVLLVLSVSNAGSNDLHVNQYSKNKEELMQKMRKYVLDRKFEFRTRYSDKSRAILRCVDEKCSWMMRATKLGDSDFFCGETLY</sequence>
<reference evidence="2 3" key="1">
    <citation type="submission" date="2022-03" db="EMBL/GenBank/DDBJ databases">
        <authorList>
            <person name="Nunn A."/>
            <person name="Chopra R."/>
            <person name="Nunn A."/>
            <person name="Contreras Garrido A."/>
        </authorList>
    </citation>
    <scope>NUCLEOTIDE SEQUENCE [LARGE SCALE GENOMIC DNA]</scope>
</reference>
<organism evidence="2 3">
    <name type="scientific">Thlaspi arvense</name>
    <name type="common">Field penny-cress</name>
    <dbReference type="NCBI Taxonomy" id="13288"/>
    <lineage>
        <taxon>Eukaryota</taxon>
        <taxon>Viridiplantae</taxon>
        <taxon>Streptophyta</taxon>
        <taxon>Embryophyta</taxon>
        <taxon>Tracheophyta</taxon>
        <taxon>Spermatophyta</taxon>
        <taxon>Magnoliopsida</taxon>
        <taxon>eudicotyledons</taxon>
        <taxon>Gunneridae</taxon>
        <taxon>Pentapetalae</taxon>
        <taxon>rosids</taxon>
        <taxon>malvids</taxon>
        <taxon>Brassicales</taxon>
        <taxon>Brassicaceae</taxon>
        <taxon>Thlaspideae</taxon>
        <taxon>Thlaspi</taxon>
    </lineage>
</organism>